<dbReference type="PANTHER" id="PTHR43465">
    <property type="entry name" value="DUF1680 DOMAIN PROTEIN (AFU_ORTHOLOGUE AFUA_1G08910)"/>
    <property type="match status" value="1"/>
</dbReference>
<protein>
    <recommendedName>
        <fullName evidence="6">Glycoside hydrolase family 127 protein</fullName>
    </recommendedName>
</protein>
<dbReference type="Proteomes" id="UP000027920">
    <property type="component" value="Unassembled WGS sequence"/>
</dbReference>
<dbReference type="GeneID" id="25283438"/>
<dbReference type="SUPFAM" id="SSF48208">
    <property type="entry name" value="Six-hairpin glycosidases"/>
    <property type="match status" value="1"/>
</dbReference>
<evidence type="ECO:0000259" key="2">
    <source>
        <dbReference type="Pfam" id="PF20736"/>
    </source>
</evidence>
<dbReference type="InterPro" id="IPR049174">
    <property type="entry name" value="Beta-AFase-like"/>
</dbReference>
<evidence type="ECO:0000313" key="5">
    <source>
        <dbReference type="Proteomes" id="UP000027920"/>
    </source>
</evidence>
<evidence type="ECO:0000259" key="3">
    <source>
        <dbReference type="Pfam" id="PF20737"/>
    </source>
</evidence>
<dbReference type="OrthoDB" id="654211at2759"/>
<dbReference type="InterPro" id="IPR049046">
    <property type="entry name" value="Beta-AFase-like_GH127_middle"/>
</dbReference>
<dbReference type="STRING" id="1182545.A0A072PJX3"/>
<dbReference type="GO" id="GO:0005975">
    <property type="term" value="P:carbohydrate metabolic process"/>
    <property type="evidence" value="ECO:0007669"/>
    <property type="project" value="InterPro"/>
</dbReference>
<feature type="domain" description="Non-reducing end beta-L-arabinofuranosidase-like GH127 catalytic" evidence="1">
    <location>
        <begin position="3"/>
        <end position="361"/>
    </location>
</feature>
<dbReference type="Pfam" id="PF07944">
    <property type="entry name" value="Beta-AFase-like_GH127_cat"/>
    <property type="match status" value="1"/>
</dbReference>
<dbReference type="VEuPathDB" id="FungiDB:A1O9_08526"/>
<dbReference type="Pfam" id="PF20736">
    <property type="entry name" value="Glyco_hydro127M"/>
    <property type="match status" value="1"/>
</dbReference>
<comment type="caution">
    <text evidence="4">The sequence shown here is derived from an EMBL/GenBank/DDBJ whole genome shotgun (WGS) entry which is preliminary data.</text>
</comment>
<dbReference type="Pfam" id="PF20737">
    <property type="entry name" value="Glyco_hydro127C"/>
    <property type="match status" value="1"/>
</dbReference>
<proteinExistence type="predicted"/>
<evidence type="ECO:0000313" key="4">
    <source>
        <dbReference type="EMBL" id="KEF55775.1"/>
    </source>
</evidence>
<dbReference type="InterPro" id="IPR012878">
    <property type="entry name" value="Beta-AFase-like_GH127_cat"/>
</dbReference>
<gene>
    <name evidence="4" type="ORF">A1O9_08526</name>
</gene>
<reference evidence="4 5" key="1">
    <citation type="submission" date="2013-03" db="EMBL/GenBank/DDBJ databases">
        <title>The Genome Sequence of Exophiala aquamarina CBS 119918.</title>
        <authorList>
            <consortium name="The Broad Institute Genomics Platform"/>
            <person name="Cuomo C."/>
            <person name="de Hoog S."/>
            <person name="Gorbushina A."/>
            <person name="Walker B."/>
            <person name="Young S.K."/>
            <person name="Zeng Q."/>
            <person name="Gargeya S."/>
            <person name="Fitzgerald M."/>
            <person name="Haas B."/>
            <person name="Abouelleil A."/>
            <person name="Allen A.W."/>
            <person name="Alvarado L."/>
            <person name="Arachchi H.M."/>
            <person name="Berlin A.M."/>
            <person name="Chapman S.B."/>
            <person name="Gainer-Dewar J."/>
            <person name="Goldberg J."/>
            <person name="Griggs A."/>
            <person name="Gujja S."/>
            <person name="Hansen M."/>
            <person name="Howarth C."/>
            <person name="Imamovic A."/>
            <person name="Ireland A."/>
            <person name="Larimer J."/>
            <person name="McCowan C."/>
            <person name="Murphy C."/>
            <person name="Pearson M."/>
            <person name="Poon T.W."/>
            <person name="Priest M."/>
            <person name="Roberts A."/>
            <person name="Saif S."/>
            <person name="Shea T."/>
            <person name="Sisk P."/>
            <person name="Sykes S."/>
            <person name="Wortman J."/>
            <person name="Nusbaum C."/>
            <person name="Birren B."/>
        </authorList>
    </citation>
    <scope>NUCLEOTIDE SEQUENCE [LARGE SCALE GENOMIC DNA]</scope>
    <source>
        <strain evidence="4 5">CBS 119918</strain>
    </source>
</reference>
<organism evidence="4 5">
    <name type="scientific">Exophiala aquamarina CBS 119918</name>
    <dbReference type="NCBI Taxonomy" id="1182545"/>
    <lineage>
        <taxon>Eukaryota</taxon>
        <taxon>Fungi</taxon>
        <taxon>Dikarya</taxon>
        <taxon>Ascomycota</taxon>
        <taxon>Pezizomycotina</taxon>
        <taxon>Eurotiomycetes</taxon>
        <taxon>Chaetothyriomycetidae</taxon>
        <taxon>Chaetothyriales</taxon>
        <taxon>Herpotrichiellaceae</taxon>
        <taxon>Exophiala</taxon>
    </lineage>
</organism>
<name>A0A072PJX3_9EURO</name>
<dbReference type="HOGENOM" id="CLU_013148_1_0_1"/>
<feature type="domain" description="Non-reducing end beta-L-arabinofuranosidase-like GH127 middle" evidence="2">
    <location>
        <begin position="377"/>
        <end position="437"/>
    </location>
</feature>
<sequence>MHAKLFWESDIFKTVEAACYSLLKQKDDALLEDVENAVEMIRNAQHPDGYINSYFTVTGLSDRWTNLRDLHELYCLGHLVEACVAYETLTNSGKLLEPVTKAIGHVDSVFGAEPGKLRGYPGHQEIEIGLLRLFEMTRNPLFFNVAKYFLMERGRRDENNEIYFDLEAHRRGGDLNSNMFFEMKAWYRFPRDYAYHQADCTLVEADELKGHAVRAMYYMIAATDLYRLDGNERVKEAIDRLWRDMVDKKMYVTGGLGAIRQWEGFGPSYFLYDTEKQGTCYTETCATFAMILWCQRLLRLNLDSEYGDVMEIGLYNGFLGAIGLDGTTFYYENPLRTYTGEAKIRTPWLDCACCPPNVAKLLGLLGTIIYSYTSKYVAIHLYLESSFVVPNMDVVVSQTTGMPWSGQVNITVKGTTGLCLRIPGWAQHYTCSLEAREERGYLYIEPAPNIDLKLTFTMQARKVYTNPKTNKDEVCIMRGPLVYCIEDVDNDVDVDNILLLDEPLSDIEPQQIAGVDSVVQIRAVGKEILDDKPSLYRFEPWKHSSEKKCLTYVPFFLRANRGGKGGMRVWSKYVL</sequence>
<keyword evidence="5" id="KW-1185">Reference proteome</keyword>
<dbReference type="AlphaFoldDB" id="A0A072PJX3"/>
<dbReference type="PANTHER" id="PTHR43465:SF2">
    <property type="entry name" value="DUF1680 DOMAIN PROTEIN (AFU_ORTHOLOGUE AFUA_1G08910)"/>
    <property type="match status" value="1"/>
</dbReference>
<dbReference type="InterPro" id="IPR008928">
    <property type="entry name" value="6-hairpin_glycosidase_sf"/>
</dbReference>
<dbReference type="InterPro" id="IPR049049">
    <property type="entry name" value="Beta-AFase-like_GH127_C"/>
</dbReference>
<feature type="domain" description="Non-reducing end beta-L-arabinofuranosidase-like GH127 C-terminal" evidence="3">
    <location>
        <begin position="466"/>
        <end position="571"/>
    </location>
</feature>
<dbReference type="RefSeq" id="XP_013258365.1">
    <property type="nucleotide sequence ID" value="XM_013402911.1"/>
</dbReference>
<evidence type="ECO:0008006" key="6">
    <source>
        <dbReference type="Google" id="ProtNLM"/>
    </source>
</evidence>
<evidence type="ECO:0000259" key="1">
    <source>
        <dbReference type="Pfam" id="PF07944"/>
    </source>
</evidence>
<dbReference type="EMBL" id="AMGV01000007">
    <property type="protein sequence ID" value="KEF55775.1"/>
    <property type="molecule type" value="Genomic_DNA"/>
</dbReference>
<accession>A0A072PJX3</accession>